<feature type="domain" description="Flavodoxin-like" evidence="4">
    <location>
        <begin position="4"/>
        <end position="149"/>
    </location>
</feature>
<protein>
    <submittedName>
        <fullName evidence="5">FMN-binding protein MioC</fullName>
    </submittedName>
</protein>
<dbReference type="NCBIfam" id="NF006531">
    <property type="entry name" value="PRK09004.1"/>
    <property type="match status" value="1"/>
</dbReference>
<dbReference type="RefSeq" id="WP_345014555.1">
    <property type="nucleotide sequence ID" value="NZ_BAABFC010000025.1"/>
</dbReference>
<gene>
    <name evidence="5" type="primary">mioC</name>
    <name evidence="5" type="ORF">GCM10023095_29870</name>
</gene>
<keyword evidence="3" id="KW-0288">FMN</keyword>
<organism evidence="5 6">
    <name type="scientific">Pseudaeromonas paramecii</name>
    <dbReference type="NCBI Taxonomy" id="2138166"/>
    <lineage>
        <taxon>Bacteria</taxon>
        <taxon>Pseudomonadati</taxon>
        <taxon>Pseudomonadota</taxon>
        <taxon>Gammaproteobacteria</taxon>
        <taxon>Aeromonadales</taxon>
        <taxon>Aeromonadaceae</taxon>
        <taxon>Pseudaeromonas</taxon>
    </lineage>
</organism>
<comment type="cofactor">
    <cofactor evidence="1">
        <name>FMN</name>
        <dbReference type="ChEBI" id="CHEBI:58210"/>
    </cofactor>
</comment>
<evidence type="ECO:0000256" key="2">
    <source>
        <dbReference type="ARBA" id="ARBA00022630"/>
    </source>
</evidence>
<evidence type="ECO:0000256" key="3">
    <source>
        <dbReference type="ARBA" id="ARBA00022643"/>
    </source>
</evidence>
<name>A0ABP8QHU2_9GAMM</name>
<keyword evidence="2" id="KW-0285">Flavoprotein</keyword>
<dbReference type="SUPFAM" id="SSF52218">
    <property type="entry name" value="Flavoproteins"/>
    <property type="match status" value="1"/>
</dbReference>
<comment type="caution">
    <text evidence="5">The sequence shown here is derived from an EMBL/GenBank/DDBJ whole genome shotgun (WGS) entry which is preliminary data.</text>
</comment>
<sequence>MAQIHLLVGSTLGAAEYLADHLADRLNEAGHQTRIHNPASLAELGDTAGQLLLAVTSTHGAGEIPDNLQPFARELALQQPNLGRSHYAVVALGDSNYDTFCAAGHQMQALLEGCGAQPVGTPCLIDVTAQDLPEDAADLWLVTWLPLLSGL</sequence>
<evidence type="ECO:0000313" key="6">
    <source>
        <dbReference type="Proteomes" id="UP001501321"/>
    </source>
</evidence>
<dbReference type="Gene3D" id="3.40.50.360">
    <property type="match status" value="1"/>
</dbReference>
<dbReference type="EMBL" id="BAABFC010000025">
    <property type="protein sequence ID" value="GAA4503505.1"/>
    <property type="molecule type" value="Genomic_DNA"/>
</dbReference>
<dbReference type="PROSITE" id="PS50902">
    <property type="entry name" value="FLAVODOXIN_LIKE"/>
    <property type="match status" value="1"/>
</dbReference>
<proteinExistence type="predicted"/>
<dbReference type="PANTHER" id="PTHR19384">
    <property type="entry name" value="NITRIC OXIDE SYNTHASE-RELATED"/>
    <property type="match status" value="1"/>
</dbReference>
<dbReference type="InterPro" id="IPR008254">
    <property type="entry name" value="Flavodoxin/NO_synth"/>
</dbReference>
<keyword evidence="6" id="KW-1185">Reference proteome</keyword>
<reference evidence="6" key="1">
    <citation type="journal article" date="2019" name="Int. J. Syst. Evol. Microbiol.">
        <title>The Global Catalogue of Microorganisms (GCM) 10K type strain sequencing project: providing services to taxonomists for standard genome sequencing and annotation.</title>
        <authorList>
            <consortium name="The Broad Institute Genomics Platform"/>
            <consortium name="The Broad Institute Genome Sequencing Center for Infectious Disease"/>
            <person name="Wu L."/>
            <person name="Ma J."/>
        </authorList>
    </citation>
    <scope>NUCLEOTIDE SEQUENCE [LARGE SCALE GENOMIC DNA]</scope>
    <source>
        <strain evidence="6">JCM 32226</strain>
    </source>
</reference>
<accession>A0ABP8QHU2</accession>
<dbReference type="Proteomes" id="UP001501321">
    <property type="component" value="Unassembled WGS sequence"/>
</dbReference>
<evidence type="ECO:0000256" key="1">
    <source>
        <dbReference type="ARBA" id="ARBA00001917"/>
    </source>
</evidence>
<evidence type="ECO:0000313" key="5">
    <source>
        <dbReference type="EMBL" id="GAA4503505.1"/>
    </source>
</evidence>
<dbReference type="PANTHER" id="PTHR19384:SF128">
    <property type="entry name" value="NADPH OXIDOREDUCTASE A"/>
    <property type="match status" value="1"/>
</dbReference>
<dbReference type="Pfam" id="PF00258">
    <property type="entry name" value="Flavodoxin_1"/>
    <property type="match status" value="1"/>
</dbReference>
<evidence type="ECO:0000259" key="4">
    <source>
        <dbReference type="PROSITE" id="PS50902"/>
    </source>
</evidence>
<dbReference type="InterPro" id="IPR029039">
    <property type="entry name" value="Flavoprotein-like_sf"/>
</dbReference>